<proteinExistence type="predicted"/>
<accession>A0A7K1GPC9</accession>
<name>A0A7K1GPC9_9FLAO</name>
<evidence type="ECO:0000313" key="2">
    <source>
        <dbReference type="EMBL" id="MTH30691.1"/>
    </source>
</evidence>
<gene>
    <name evidence="2" type="ORF">GJV77_12415</name>
</gene>
<keyword evidence="3" id="KW-1185">Reference proteome</keyword>
<dbReference type="Proteomes" id="UP000488936">
    <property type="component" value="Unassembled WGS sequence"/>
</dbReference>
<reference evidence="2 3" key="1">
    <citation type="journal article" date="2006" name="Int. J. Syst. Evol. Microbiol.">
        <title>Myroides pelagicus sp. nov., isolated from seawater in Thailand.</title>
        <authorList>
            <person name="Yoon J."/>
            <person name="Maneerat S."/>
            <person name="Kawai F."/>
            <person name="Yokota A."/>
        </authorList>
    </citation>
    <scope>NUCLEOTIDE SEQUENCE [LARGE SCALE GENOMIC DNA]</scope>
    <source>
        <strain evidence="2 3">SM1T</strain>
    </source>
</reference>
<feature type="signal peptide" evidence="1">
    <location>
        <begin position="1"/>
        <end position="19"/>
    </location>
</feature>
<dbReference type="EMBL" id="WMJY01000036">
    <property type="protein sequence ID" value="MTH30691.1"/>
    <property type="molecule type" value="Genomic_DNA"/>
</dbReference>
<evidence type="ECO:0000313" key="3">
    <source>
        <dbReference type="Proteomes" id="UP000488936"/>
    </source>
</evidence>
<keyword evidence="1" id="KW-0732">Signal</keyword>
<dbReference type="RefSeq" id="WP_155036670.1">
    <property type="nucleotide sequence ID" value="NZ_JAYMMG010000036.1"/>
</dbReference>
<organism evidence="2 3">
    <name type="scientific">Myroides pelagicus</name>
    <dbReference type="NCBI Taxonomy" id="270914"/>
    <lineage>
        <taxon>Bacteria</taxon>
        <taxon>Pseudomonadati</taxon>
        <taxon>Bacteroidota</taxon>
        <taxon>Flavobacteriia</taxon>
        <taxon>Flavobacteriales</taxon>
        <taxon>Flavobacteriaceae</taxon>
        <taxon>Myroides</taxon>
    </lineage>
</organism>
<feature type="chain" id="PRO_5029741170" description="Sensor of ECF-type sigma factor" evidence="1">
    <location>
        <begin position="20"/>
        <end position="146"/>
    </location>
</feature>
<sequence length="146" mass="17220">MKKIISLLFLLLSLQIVQAQDQEHKEQIHSLKIAHLTSVLDLTSKEAEKFWPLYNIYDNKMSELRHSEIVRFIKKSDISVIESTTEKDAAAKITALLDFEEAYFTTRRDFLHEAKKILSNKKILLLKKAEEDFNRKLLRKYREKGK</sequence>
<evidence type="ECO:0008006" key="4">
    <source>
        <dbReference type="Google" id="ProtNLM"/>
    </source>
</evidence>
<dbReference type="OrthoDB" id="675330at2"/>
<evidence type="ECO:0000256" key="1">
    <source>
        <dbReference type="SAM" id="SignalP"/>
    </source>
</evidence>
<dbReference type="AlphaFoldDB" id="A0A7K1GPC9"/>
<protein>
    <recommendedName>
        <fullName evidence="4">Sensor of ECF-type sigma factor</fullName>
    </recommendedName>
</protein>
<comment type="caution">
    <text evidence="2">The sequence shown here is derived from an EMBL/GenBank/DDBJ whole genome shotgun (WGS) entry which is preliminary data.</text>
</comment>